<dbReference type="GO" id="GO:0004519">
    <property type="term" value="F:endonuclease activity"/>
    <property type="evidence" value="ECO:0007669"/>
    <property type="project" value="UniProtKB-KW"/>
</dbReference>
<evidence type="ECO:0000256" key="1">
    <source>
        <dbReference type="ARBA" id="ARBA00009547"/>
    </source>
</evidence>
<feature type="chain" id="PRO_5043765671" description="Nuclease S1" evidence="8">
    <location>
        <begin position="21"/>
        <end position="290"/>
    </location>
</feature>
<dbReference type="Gene3D" id="1.10.575.10">
    <property type="entry name" value="P1 Nuclease"/>
    <property type="match status" value="1"/>
</dbReference>
<evidence type="ECO:0000256" key="3">
    <source>
        <dbReference type="ARBA" id="ARBA00022723"/>
    </source>
</evidence>
<reference evidence="9 10" key="1">
    <citation type="submission" date="2019-10" db="EMBL/GenBank/DDBJ databases">
        <authorList>
            <person name="Palmer J.M."/>
        </authorList>
    </citation>
    <scope>NUCLEOTIDE SEQUENCE [LARGE SCALE GENOMIC DNA]</scope>
    <source>
        <strain evidence="9 10">TWF694</strain>
    </source>
</reference>
<evidence type="ECO:0000256" key="2">
    <source>
        <dbReference type="ARBA" id="ARBA00022722"/>
    </source>
</evidence>
<keyword evidence="7" id="KW-0325">Glycoprotein</keyword>
<gene>
    <name evidence="9" type="ORF">TWF694_007806</name>
</gene>
<evidence type="ECO:0000313" key="9">
    <source>
        <dbReference type="EMBL" id="KAK6542035.1"/>
    </source>
</evidence>
<sequence>MKTAAVLAFSASLFAQGAYSWGAMGHATVAYIASNYMNGAAKTFVSHILDGATPASVASWADTYRYTAAGRFSAGFHYIDAHDTVPHSCNIDLERDCGAEGCVVYAIANYTERVQMTNLTAIERTDALKFIIHFLGDITQPLHTENLDVGGNDITVQWGEGSKSKTNLHAIWDRQIPETLAGGSTDAVAEKFAKAIVKDIESGIYKDQKDSWVSCDSITKGAACPKVWAADANSFVCTVVLPNGVDAVQGTDLSTEYYEKAAPIARQQLAKGGYRLGMWLNSIAAAVNSR</sequence>
<dbReference type="GO" id="GO:0046872">
    <property type="term" value="F:metal ion binding"/>
    <property type="evidence" value="ECO:0007669"/>
    <property type="project" value="UniProtKB-KW"/>
</dbReference>
<evidence type="ECO:0000313" key="10">
    <source>
        <dbReference type="Proteomes" id="UP001365542"/>
    </source>
</evidence>
<name>A0AAV9XIT8_9PEZI</name>
<dbReference type="PANTHER" id="PTHR33146:SF26">
    <property type="entry name" value="ENDONUCLEASE 4"/>
    <property type="match status" value="1"/>
</dbReference>
<protein>
    <recommendedName>
        <fullName evidence="11">Nuclease S1</fullName>
    </recommendedName>
</protein>
<keyword evidence="2" id="KW-0540">Nuclease</keyword>
<dbReference type="Proteomes" id="UP001365542">
    <property type="component" value="Unassembled WGS sequence"/>
</dbReference>
<dbReference type="CDD" id="cd11010">
    <property type="entry name" value="S1-P1_nuclease"/>
    <property type="match status" value="1"/>
</dbReference>
<keyword evidence="10" id="KW-1185">Reference proteome</keyword>
<keyword evidence="6" id="KW-1015">Disulfide bond</keyword>
<keyword evidence="4" id="KW-0255">Endonuclease</keyword>
<evidence type="ECO:0000256" key="8">
    <source>
        <dbReference type="SAM" id="SignalP"/>
    </source>
</evidence>
<keyword evidence="5" id="KW-0378">Hydrolase</keyword>
<feature type="signal peptide" evidence="8">
    <location>
        <begin position="1"/>
        <end position="20"/>
    </location>
</feature>
<evidence type="ECO:0000256" key="5">
    <source>
        <dbReference type="ARBA" id="ARBA00022801"/>
    </source>
</evidence>
<accession>A0AAV9XIT8</accession>
<comment type="caution">
    <text evidence="9">The sequence shown here is derived from an EMBL/GenBank/DDBJ whole genome shotgun (WGS) entry which is preliminary data.</text>
</comment>
<dbReference type="GO" id="GO:0006308">
    <property type="term" value="P:DNA catabolic process"/>
    <property type="evidence" value="ECO:0007669"/>
    <property type="project" value="InterPro"/>
</dbReference>
<evidence type="ECO:0000256" key="4">
    <source>
        <dbReference type="ARBA" id="ARBA00022759"/>
    </source>
</evidence>
<dbReference type="AlphaFoldDB" id="A0AAV9XIT8"/>
<dbReference type="GO" id="GO:0016788">
    <property type="term" value="F:hydrolase activity, acting on ester bonds"/>
    <property type="evidence" value="ECO:0007669"/>
    <property type="project" value="InterPro"/>
</dbReference>
<dbReference type="EMBL" id="JAVHJO010000003">
    <property type="protein sequence ID" value="KAK6542035.1"/>
    <property type="molecule type" value="Genomic_DNA"/>
</dbReference>
<evidence type="ECO:0008006" key="11">
    <source>
        <dbReference type="Google" id="ProtNLM"/>
    </source>
</evidence>
<dbReference type="InterPro" id="IPR003154">
    <property type="entry name" value="S1/P1nuclease"/>
</dbReference>
<dbReference type="InterPro" id="IPR008947">
    <property type="entry name" value="PLipase_C/P1_nuclease_dom_sf"/>
</dbReference>
<comment type="similarity">
    <text evidence="1">Belongs to the nuclease type I family.</text>
</comment>
<dbReference type="SUPFAM" id="SSF48537">
    <property type="entry name" value="Phospholipase C/P1 nuclease"/>
    <property type="match status" value="1"/>
</dbReference>
<keyword evidence="3" id="KW-0479">Metal-binding</keyword>
<dbReference type="GO" id="GO:0003676">
    <property type="term" value="F:nucleic acid binding"/>
    <property type="evidence" value="ECO:0007669"/>
    <property type="project" value="InterPro"/>
</dbReference>
<keyword evidence="8" id="KW-0732">Signal</keyword>
<evidence type="ECO:0000256" key="6">
    <source>
        <dbReference type="ARBA" id="ARBA00023157"/>
    </source>
</evidence>
<proteinExistence type="inferred from homology"/>
<dbReference type="PANTHER" id="PTHR33146">
    <property type="entry name" value="ENDONUCLEASE 4"/>
    <property type="match status" value="1"/>
</dbReference>
<dbReference type="Pfam" id="PF02265">
    <property type="entry name" value="S1-P1_nuclease"/>
    <property type="match status" value="1"/>
</dbReference>
<organism evidence="9 10">
    <name type="scientific">Orbilia ellipsospora</name>
    <dbReference type="NCBI Taxonomy" id="2528407"/>
    <lineage>
        <taxon>Eukaryota</taxon>
        <taxon>Fungi</taxon>
        <taxon>Dikarya</taxon>
        <taxon>Ascomycota</taxon>
        <taxon>Pezizomycotina</taxon>
        <taxon>Orbiliomycetes</taxon>
        <taxon>Orbiliales</taxon>
        <taxon>Orbiliaceae</taxon>
        <taxon>Orbilia</taxon>
    </lineage>
</organism>
<evidence type="ECO:0000256" key="7">
    <source>
        <dbReference type="ARBA" id="ARBA00023180"/>
    </source>
</evidence>